<protein>
    <submittedName>
        <fullName evidence="3">Aldo/keto reductase</fullName>
    </submittedName>
</protein>
<dbReference type="PANTHER" id="PTHR43364">
    <property type="entry name" value="NADH-SPECIFIC METHYLGLYOXAL REDUCTASE-RELATED"/>
    <property type="match status" value="1"/>
</dbReference>
<organism evidence="3 4">
    <name type="scientific">Actinacidiphila acididurans</name>
    <dbReference type="NCBI Taxonomy" id="2784346"/>
    <lineage>
        <taxon>Bacteria</taxon>
        <taxon>Bacillati</taxon>
        <taxon>Actinomycetota</taxon>
        <taxon>Actinomycetes</taxon>
        <taxon>Kitasatosporales</taxon>
        <taxon>Streptomycetaceae</taxon>
        <taxon>Actinacidiphila</taxon>
    </lineage>
</organism>
<dbReference type="InterPro" id="IPR036812">
    <property type="entry name" value="NAD(P)_OxRdtase_dom_sf"/>
</dbReference>
<dbReference type="SUPFAM" id="SSF51430">
    <property type="entry name" value="NAD(P)-linked oxidoreductase"/>
    <property type="match status" value="1"/>
</dbReference>
<dbReference type="InterPro" id="IPR050523">
    <property type="entry name" value="AKR_Detox_Biosynth"/>
</dbReference>
<dbReference type="Pfam" id="PF00248">
    <property type="entry name" value="Aldo_ket_red"/>
    <property type="match status" value="1"/>
</dbReference>
<keyword evidence="1" id="KW-0560">Oxidoreductase</keyword>
<feature type="domain" description="NADP-dependent oxidoreductase" evidence="2">
    <location>
        <begin position="16"/>
        <end position="315"/>
    </location>
</feature>
<keyword evidence="4" id="KW-1185">Reference proteome</keyword>
<evidence type="ECO:0000313" key="3">
    <source>
        <dbReference type="EMBL" id="MBM9509014.1"/>
    </source>
</evidence>
<reference evidence="3 4" key="1">
    <citation type="submission" date="2021-01" db="EMBL/GenBank/DDBJ databases">
        <title>Streptomyces acididurans sp. nov., isolated from a peat swamp forest soil.</title>
        <authorList>
            <person name="Chantavorakit T."/>
            <person name="Duangmal K."/>
        </authorList>
    </citation>
    <scope>NUCLEOTIDE SEQUENCE [LARGE SCALE GENOMIC DNA]</scope>
    <source>
        <strain evidence="3 4">KK5PA1</strain>
    </source>
</reference>
<comment type="caution">
    <text evidence="3">The sequence shown here is derived from an EMBL/GenBank/DDBJ whole genome shotgun (WGS) entry which is preliminary data.</text>
</comment>
<dbReference type="Proteomes" id="UP000749040">
    <property type="component" value="Unassembled WGS sequence"/>
</dbReference>
<dbReference type="Gene3D" id="3.20.20.100">
    <property type="entry name" value="NADP-dependent oxidoreductase domain"/>
    <property type="match status" value="1"/>
</dbReference>
<dbReference type="EMBL" id="JADKYB010000022">
    <property type="protein sequence ID" value="MBM9509014.1"/>
    <property type="molecule type" value="Genomic_DNA"/>
</dbReference>
<name>A0ABS2U089_9ACTN</name>
<dbReference type="RefSeq" id="WP_205361606.1">
    <property type="nucleotide sequence ID" value="NZ_JADKYB010000022.1"/>
</dbReference>
<sequence length="327" mass="35646">MEERVLGRTNHDVSTVGLGTWQLGADWGAVKEEDAFAVLDAAVETGVTFFDTADVYGDGRSEQLIGRYRRERPDARVFVATKMGRRVEQLPENYVLDNFRAWNDRSRANLGVDTLDLVQLHCPPTAVYSSDEVFDALDTLVAEKRIAHYAVSVETCAEALTAIARPGVASVQIILNPFRLKPLEEVLPAAQKAGVGIIARVPLASGLLTGKYTRETVFGPDDHRTYNRHGEAFDQGETFSGVDFETGLEAAAEFAALAPEGATPAQTALRWIVQQPGVTTVIPGARSVDQARSNAAAAALPPLPDATLAAVRDLYDRRIRAQVHHRW</sequence>
<dbReference type="InterPro" id="IPR023210">
    <property type="entry name" value="NADP_OxRdtase_dom"/>
</dbReference>
<gene>
    <name evidence="3" type="ORF">ITX44_31620</name>
</gene>
<accession>A0ABS2U089</accession>
<evidence type="ECO:0000256" key="1">
    <source>
        <dbReference type="ARBA" id="ARBA00023002"/>
    </source>
</evidence>
<dbReference type="CDD" id="cd19086">
    <property type="entry name" value="AKR_AKR11C1"/>
    <property type="match status" value="1"/>
</dbReference>
<dbReference type="PANTHER" id="PTHR43364:SF4">
    <property type="entry name" value="NAD(P)-LINKED OXIDOREDUCTASE SUPERFAMILY PROTEIN"/>
    <property type="match status" value="1"/>
</dbReference>
<proteinExistence type="predicted"/>
<evidence type="ECO:0000259" key="2">
    <source>
        <dbReference type="Pfam" id="PF00248"/>
    </source>
</evidence>
<evidence type="ECO:0000313" key="4">
    <source>
        <dbReference type="Proteomes" id="UP000749040"/>
    </source>
</evidence>